<feature type="transmembrane region" description="Helical" evidence="1">
    <location>
        <begin position="76"/>
        <end position="96"/>
    </location>
</feature>
<name>A0ABS9U5E4_9MICC</name>
<keyword evidence="1" id="KW-0472">Membrane</keyword>
<dbReference type="RefSeq" id="WP_241055833.1">
    <property type="nucleotide sequence ID" value="NZ_JAKZBV010000001.1"/>
</dbReference>
<feature type="transmembrane region" description="Helical" evidence="1">
    <location>
        <begin position="6"/>
        <end position="27"/>
    </location>
</feature>
<evidence type="ECO:0000313" key="2">
    <source>
        <dbReference type="EMBL" id="MCH6471907.1"/>
    </source>
</evidence>
<organism evidence="2 3">
    <name type="scientific">Sinomonas terrae</name>
    <dbReference type="NCBI Taxonomy" id="2908838"/>
    <lineage>
        <taxon>Bacteria</taxon>
        <taxon>Bacillati</taxon>
        <taxon>Actinomycetota</taxon>
        <taxon>Actinomycetes</taxon>
        <taxon>Micrococcales</taxon>
        <taxon>Micrococcaceae</taxon>
        <taxon>Sinomonas</taxon>
    </lineage>
</organism>
<gene>
    <name evidence="2" type="ORF">L0M17_18365</name>
</gene>
<dbReference type="EMBL" id="JAKZBV010000001">
    <property type="protein sequence ID" value="MCH6471907.1"/>
    <property type="molecule type" value="Genomic_DNA"/>
</dbReference>
<keyword evidence="3" id="KW-1185">Reference proteome</keyword>
<feature type="transmembrane region" description="Helical" evidence="1">
    <location>
        <begin position="120"/>
        <end position="141"/>
    </location>
</feature>
<dbReference type="Proteomes" id="UP001202922">
    <property type="component" value="Unassembled WGS sequence"/>
</dbReference>
<evidence type="ECO:0000256" key="1">
    <source>
        <dbReference type="SAM" id="Phobius"/>
    </source>
</evidence>
<reference evidence="2 3" key="1">
    <citation type="submission" date="2022-03" db="EMBL/GenBank/DDBJ databases">
        <title>Sinomonas sp. isolated from a soil.</title>
        <authorList>
            <person name="Han J."/>
            <person name="Kim D.-U."/>
        </authorList>
    </citation>
    <scope>NUCLEOTIDE SEQUENCE [LARGE SCALE GENOMIC DNA]</scope>
    <source>
        <strain evidence="2 3">5-5</strain>
    </source>
</reference>
<evidence type="ECO:0008006" key="4">
    <source>
        <dbReference type="Google" id="ProtNLM"/>
    </source>
</evidence>
<comment type="caution">
    <text evidence="2">The sequence shown here is derived from an EMBL/GenBank/DDBJ whole genome shotgun (WGS) entry which is preliminary data.</text>
</comment>
<keyword evidence="1" id="KW-0812">Transmembrane</keyword>
<feature type="transmembrane region" description="Helical" evidence="1">
    <location>
        <begin position="47"/>
        <end position="70"/>
    </location>
</feature>
<evidence type="ECO:0000313" key="3">
    <source>
        <dbReference type="Proteomes" id="UP001202922"/>
    </source>
</evidence>
<keyword evidence="1" id="KW-1133">Transmembrane helix</keyword>
<sequence>MTVATAVVSAAVFVWLGMVLAISFLEAPLKFRAPGVTIELGVGIGRLVFRALNVAECVLAVVAIVCLVALGSGTPAAAVVLMAVLVVVLVLDIAVLRPRMDRRYASGNVSDAMPRHSLHLWYVGLELVKVAALVILGITVLTRVHA</sequence>
<protein>
    <recommendedName>
        <fullName evidence="4">DUF4149 domain-containing protein</fullName>
    </recommendedName>
</protein>
<accession>A0ABS9U5E4</accession>
<proteinExistence type="predicted"/>